<dbReference type="InterPro" id="IPR007694">
    <property type="entry name" value="DNA_helicase_DnaB-like_C"/>
</dbReference>
<dbReference type="Proteomes" id="UP000517916">
    <property type="component" value="Unassembled WGS sequence"/>
</dbReference>
<evidence type="ECO:0000259" key="13">
    <source>
        <dbReference type="PROSITE" id="PS51199"/>
    </source>
</evidence>
<comment type="catalytic activity">
    <reaction evidence="10 12">
        <text>ATP + H2O = ADP + phosphate + H(+)</text>
        <dbReference type="Rhea" id="RHEA:13065"/>
        <dbReference type="ChEBI" id="CHEBI:15377"/>
        <dbReference type="ChEBI" id="CHEBI:15378"/>
        <dbReference type="ChEBI" id="CHEBI:30616"/>
        <dbReference type="ChEBI" id="CHEBI:43474"/>
        <dbReference type="ChEBI" id="CHEBI:456216"/>
        <dbReference type="EC" id="5.6.2.3"/>
    </reaction>
</comment>
<evidence type="ECO:0000256" key="7">
    <source>
        <dbReference type="ARBA" id="ARBA00022840"/>
    </source>
</evidence>
<dbReference type="InterPro" id="IPR007692">
    <property type="entry name" value="DNA_helicase_DnaB"/>
</dbReference>
<evidence type="ECO:0000313" key="15">
    <source>
        <dbReference type="Proteomes" id="UP000517916"/>
    </source>
</evidence>
<dbReference type="NCBIfam" id="TIGR00665">
    <property type="entry name" value="DnaB"/>
    <property type="match status" value="1"/>
</dbReference>
<keyword evidence="3 12" id="KW-0235">DNA replication</keyword>
<protein>
    <recommendedName>
        <fullName evidence="11 12">Replicative DNA helicase</fullName>
        <ecNumber evidence="11 12">5.6.2.3</ecNumber>
    </recommendedName>
</protein>
<dbReference type="Pfam" id="PF00772">
    <property type="entry name" value="DnaB"/>
    <property type="match status" value="1"/>
</dbReference>
<proteinExistence type="inferred from homology"/>
<dbReference type="PANTHER" id="PTHR30153">
    <property type="entry name" value="REPLICATIVE DNA HELICASE DNAB"/>
    <property type="match status" value="1"/>
</dbReference>
<evidence type="ECO:0000256" key="1">
    <source>
        <dbReference type="ARBA" id="ARBA00008428"/>
    </source>
</evidence>
<keyword evidence="9" id="KW-0413">Isomerase</keyword>
<name>A0ABR6BZ34_9PSEU</name>
<evidence type="ECO:0000256" key="5">
    <source>
        <dbReference type="ARBA" id="ARBA00022801"/>
    </source>
</evidence>
<dbReference type="InterPro" id="IPR016136">
    <property type="entry name" value="DNA_helicase_N/primase_C"/>
</dbReference>
<comment type="function">
    <text evidence="12">The main replicative DNA helicase, it participates in initiation and elongation during chromosome replication. Travels ahead of the DNA replisome, separating dsDNA into templates for DNA synthesis. A processive ATP-dependent 5'-3' DNA helicase it has DNA-dependent ATPase activity.</text>
</comment>
<dbReference type="EMBL" id="JACJID010000011">
    <property type="protein sequence ID" value="MBA8932163.1"/>
    <property type="molecule type" value="Genomic_DNA"/>
</dbReference>
<keyword evidence="15" id="KW-1185">Reference proteome</keyword>
<comment type="similarity">
    <text evidence="1 12">Belongs to the helicase family. DnaB subfamily.</text>
</comment>
<dbReference type="GO" id="GO:0003678">
    <property type="term" value="F:DNA helicase activity"/>
    <property type="evidence" value="ECO:0007669"/>
    <property type="project" value="UniProtKB-EC"/>
</dbReference>
<dbReference type="PROSITE" id="PS51199">
    <property type="entry name" value="SF4_HELICASE"/>
    <property type="match status" value="1"/>
</dbReference>
<keyword evidence="4 12" id="KW-0547">Nucleotide-binding</keyword>
<evidence type="ECO:0000256" key="11">
    <source>
        <dbReference type="NCBIfam" id="TIGR00665"/>
    </source>
</evidence>
<organism evidence="14 15">
    <name type="scientific">Kutzneria viridogrisea</name>
    <dbReference type="NCBI Taxonomy" id="47990"/>
    <lineage>
        <taxon>Bacteria</taxon>
        <taxon>Bacillati</taxon>
        <taxon>Actinomycetota</taxon>
        <taxon>Actinomycetes</taxon>
        <taxon>Pseudonocardiales</taxon>
        <taxon>Pseudonocardiaceae</taxon>
        <taxon>Kutzneria</taxon>
    </lineage>
</organism>
<dbReference type="InterPro" id="IPR003593">
    <property type="entry name" value="AAA+_ATPase"/>
</dbReference>
<dbReference type="Gene3D" id="1.10.860.10">
    <property type="entry name" value="DNAb Helicase, Chain A"/>
    <property type="match status" value="1"/>
</dbReference>
<dbReference type="InterPro" id="IPR007693">
    <property type="entry name" value="DNA_helicase_DnaB-like_N"/>
</dbReference>
<dbReference type="RefSeq" id="WP_182840687.1">
    <property type="nucleotide sequence ID" value="NZ_BAAABQ010000083.1"/>
</dbReference>
<keyword evidence="7 12" id="KW-0067">ATP-binding</keyword>
<dbReference type="GO" id="GO:0016787">
    <property type="term" value="F:hydrolase activity"/>
    <property type="evidence" value="ECO:0007669"/>
    <property type="project" value="UniProtKB-KW"/>
</dbReference>
<evidence type="ECO:0000256" key="8">
    <source>
        <dbReference type="ARBA" id="ARBA00023125"/>
    </source>
</evidence>
<gene>
    <name evidence="14" type="ORF">BC739_009422</name>
</gene>
<keyword evidence="5 12" id="KW-0378">Hydrolase</keyword>
<keyword evidence="6 12" id="KW-0347">Helicase</keyword>
<dbReference type="InterPro" id="IPR027417">
    <property type="entry name" value="P-loop_NTPase"/>
</dbReference>
<evidence type="ECO:0000256" key="10">
    <source>
        <dbReference type="ARBA" id="ARBA00048954"/>
    </source>
</evidence>
<dbReference type="Pfam" id="PF03796">
    <property type="entry name" value="DnaB_C"/>
    <property type="match status" value="1"/>
</dbReference>
<evidence type="ECO:0000313" key="14">
    <source>
        <dbReference type="EMBL" id="MBA8932163.1"/>
    </source>
</evidence>
<feature type="domain" description="SF4 helicase" evidence="13">
    <location>
        <begin position="191"/>
        <end position="457"/>
    </location>
</feature>
<evidence type="ECO:0000256" key="3">
    <source>
        <dbReference type="ARBA" id="ARBA00022705"/>
    </source>
</evidence>
<evidence type="ECO:0000256" key="12">
    <source>
        <dbReference type="RuleBase" id="RU362085"/>
    </source>
</evidence>
<keyword evidence="8 12" id="KW-0238">DNA-binding</keyword>
<evidence type="ECO:0000256" key="4">
    <source>
        <dbReference type="ARBA" id="ARBA00022741"/>
    </source>
</evidence>
<reference evidence="14 15" key="1">
    <citation type="submission" date="2020-08" db="EMBL/GenBank/DDBJ databases">
        <title>Genomic Encyclopedia of Archaeal and Bacterial Type Strains, Phase II (KMG-II): from individual species to whole genera.</title>
        <authorList>
            <person name="Goeker M."/>
        </authorList>
    </citation>
    <scope>NUCLEOTIDE SEQUENCE [LARGE SCALE GENOMIC DNA]</scope>
    <source>
        <strain evidence="14 15">DSM 43850</strain>
    </source>
</reference>
<accession>A0ABR6BZ34</accession>
<keyword evidence="2 12" id="KW-0639">Primosome</keyword>
<dbReference type="Gene3D" id="3.40.50.300">
    <property type="entry name" value="P-loop containing nucleotide triphosphate hydrolases"/>
    <property type="match status" value="1"/>
</dbReference>
<evidence type="ECO:0000256" key="2">
    <source>
        <dbReference type="ARBA" id="ARBA00022515"/>
    </source>
</evidence>
<dbReference type="SUPFAM" id="SSF52540">
    <property type="entry name" value="P-loop containing nucleoside triphosphate hydrolases"/>
    <property type="match status" value="1"/>
</dbReference>
<dbReference type="SUPFAM" id="SSF48024">
    <property type="entry name" value="N-terminal domain of DnaB helicase"/>
    <property type="match status" value="1"/>
</dbReference>
<comment type="caution">
    <text evidence="14">The sequence shown here is derived from an EMBL/GenBank/DDBJ whole genome shotgun (WGS) entry which is preliminary data.</text>
</comment>
<dbReference type="SMART" id="SM00382">
    <property type="entry name" value="AAA"/>
    <property type="match status" value="1"/>
</dbReference>
<sequence length="457" mass="49422">MSNTMIVDPGLTSADFPMPPQDLGAEQSVLGGMLLSAEIISEVMETLDAGDFYRPAHSAIYEAILALYGKGDPADPMTVAFELERRGELGRVGGAPYLHTLIATVPTARNAAYYAEEVADKAVVRRLSEAGTRITQLGYTGIQGADEIAEVLDQAQAALDSVTDKRSVNAGYTLLSDMRAARMSALDDVQAGRVDPGLPTGFLDLDAVTGGWKPGQLIVVAGRPGMGKSTLAADMARTASVKHGKTSLIVSLEMSKDELWDRIVSAEAKVRLRAMKTANGLQPTDYDDIDQALDRLQAGGPLIIDDTPTSTVAQIRAKARRIKARHGLDLIVVDYLQLMTSGRRVENRQVEVSEFSRQLKILAKELEVPVIALSQLNRGPEQRADKRPMLSDLRESGALEQDADVVVLVHRPEVYEEDSGRDGEADLILAKHRGGPTTTVTVAQQLHYSRFVDLAQP</sequence>
<dbReference type="InterPro" id="IPR036185">
    <property type="entry name" value="DNA_heli_DnaB-like_N_sf"/>
</dbReference>
<dbReference type="CDD" id="cd00984">
    <property type="entry name" value="DnaB_C"/>
    <property type="match status" value="1"/>
</dbReference>
<dbReference type="EC" id="5.6.2.3" evidence="11 12"/>
<evidence type="ECO:0000256" key="6">
    <source>
        <dbReference type="ARBA" id="ARBA00022806"/>
    </source>
</evidence>
<dbReference type="PANTHER" id="PTHR30153:SF2">
    <property type="entry name" value="REPLICATIVE DNA HELICASE"/>
    <property type="match status" value="1"/>
</dbReference>
<evidence type="ECO:0000256" key="9">
    <source>
        <dbReference type="ARBA" id="ARBA00023235"/>
    </source>
</evidence>